<dbReference type="PANTHER" id="PTHR10380:SF218">
    <property type="entry name" value="ADULT CUTICLE PROTEIN 65AA-RELATED"/>
    <property type="match status" value="1"/>
</dbReference>
<dbReference type="PROSITE" id="PS51155">
    <property type="entry name" value="CHIT_BIND_RR_2"/>
    <property type="match status" value="1"/>
</dbReference>
<dbReference type="PRINTS" id="PR00947">
    <property type="entry name" value="CUTICLE"/>
</dbReference>
<evidence type="ECO:0000256" key="1">
    <source>
        <dbReference type="ARBA" id="ARBA00022460"/>
    </source>
</evidence>
<sequence>MKLLLVLCAFLAVAAAAPQDVQLIKYNMNNDGLGTYNFDFEQSDGTKHEQTGELRNPGSENEFVAVRGSYSWTAPDGNAFDVYYTADENGFKPDIAPGRVPLSPRLLELFRSYEKEIGLRS</sequence>
<dbReference type="GO" id="GO:0008010">
    <property type="term" value="F:structural constituent of chitin-based larval cuticle"/>
    <property type="evidence" value="ECO:0007669"/>
    <property type="project" value="TreeGrafter"/>
</dbReference>
<accession>A0A9R0DL77</accession>
<dbReference type="Proteomes" id="UP000829999">
    <property type="component" value="Chromosome 20"/>
</dbReference>
<dbReference type="RefSeq" id="XP_035459257.2">
    <property type="nucleotide sequence ID" value="XM_035603364.2"/>
</dbReference>
<dbReference type="AlphaFoldDB" id="A0A9R0DL77"/>
<name>A0A9R0DL77_SPOFR</name>
<gene>
    <name evidence="6" type="primary">LOC118261769</name>
</gene>
<dbReference type="GO" id="GO:0062129">
    <property type="term" value="C:chitin-based extracellular matrix"/>
    <property type="evidence" value="ECO:0007669"/>
    <property type="project" value="TreeGrafter"/>
</dbReference>
<dbReference type="PROSITE" id="PS00233">
    <property type="entry name" value="CHIT_BIND_RR_1"/>
    <property type="match status" value="1"/>
</dbReference>
<dbReference type="OrthoDB" id="6629557at2759"/>
<evidence type="ECO:0000256" key="2">
    <source>
        <dbReference type="ARBA" id="ARBA00022729"/>
    </source>
</evidence>
<keyword evidence="2 4" id="KW-0732">Signal</keyword>
<dbReference type="InterPro" id="IPR031311">
    <property type="entry name" value="CHIT_BIND_RR_consensus"/>
</dbReference>
<keyword evidence="5" id="KW-1185">Reference proteome</keyword>
<dbReference type="InterPro" id="IPR000618">
    <property type="entry name" value="Insect_cuticle"/>
</dbReference>
<protein>
    <submittedName>
        <fullName evidence="6">Endocuticle structural glycoprotein SgAbd-5-like isoform X1</fullName>
    </submittedName>
</protein>
<dbReference type="Pfam" id="PF00379">
    <property type="entry name" value="Chitin_bind_4"/>
    <property type="match status" value="1"/>
</dbReference>
<dbReference type="InterPro" id="IPR050468">
    <property type="entry name" value="Cuticle_Struct_Prot"/>
</dbReference>
<evidence type="ECO:0000313" key="6">
    <source>
        <dbReference type="RefSeq" id="XP_035459257.2"/>
    </source>
</evidence>
<organism evidence="5 6">
    <name type="scientific">Spodoptera frugiperda</name>
    <name type="common">Fall armyworm</name>
    <dbReference type="NCBI Taxonomy" id="7108"/>
    <lineage>
        <taxon>Eukaryota</taxon>
        <taxon>Metazoa</taxon>
        <taxon>Ecdysozoa</taxon>
        <taxon>Arthropoda</taxon>
        <taxon>Hexapoda</taxon>
        <taxon>Insecta</taxon>
        <taxon>Pterygota</taxon>
        <taxon>Neoptera</taxon>
        <taxon>Endopterygota</taxon>
        <taxon>Lepidoptera</taxon>
        <taxon>Glossata</taxon>
        <taxon>Ditrysia</taxon>
        <taxon>Noctuoidea</taxon>
        <taxon>Noctuidae</taxon>
        <taxon>Amphipyrinae</taxon>
        <taxon>Spodoptera</taxon>
    </lineage>
</organism>
<keyword evidence="1 3" id="KW-0193">Cuticle</keyword>
<evidence type="ECO:0000313" key="5">
    <source>
        <dbReference type="Proteomes" id="UP000829999"/>
    </source>
</evidence>
<dbReference type="PANTHER" id="PTHR10380">
    <property type="entry name" value="CUTICLE PROTEIN"/>
    <property type="match status" value="1"/>
</dbReference>
<reference evidence="6" key="1">
    <citation type="submission" date="2025-08" db="UniProtKB">
        <authorList>
            <consortium name="RefSeq"/>
        </authorList>
    </citation>
    <scope>IDENTIFICATION</scope>
    <source>
        <tissue evidence="6">Whole larval tissue</tissue>
    </source>
</reference>
<evidence type="ECO:0000256" key="4">
    <source>
        <dbReference type="SAM" id="SignalP"/>
    </source>
</evidence>
<feature type="chain" id="PRO_5040397051" evidence="4">
    <location>
        <begin position="17"/>
        <end position="121"/>
    </location>
</feature>
<feature type="signal peptide" evidence="4">
    <location>
        <begin position="1"/>
        <end position="16"/>
    </location>
</feature>
<evidence type="ECO:0000256" key="3">
    <source>
        <dbReference type="PROSITE-ProRule" id="PRU00497"/>
    </source>
</evidence>
<dbReference type="GeneID" id="118261769"/>
<proteinExistence type="predicted"/>